<evidence type="ECO:0000256" key="1">
    <source>
        <dbReference type="ARBA" id="ARBA00001974"/>
    </source>
</evidence>
<keyword evidence="3" id="KW-0285">Flavoprotein</keyword>
<evidence type="ECO:0000256" key="4">
    <source>
        <dbReference type="ARBA" id="ARBA00022827"/>
    </source>
</evidence>
<evidence type="ECO:0000259" key="7">
    <source>
        <dbReference type="Pfam" id="PF07992"/>
    </source>
</evidence>
<dbReference type="InterPro" id="IPR023753">
    <property type="entry name" value="FAD/NAD-binding_dom"/>
</dbReference>
<proteinExistence type="inferred from homology"/>
<dbReference type="InterPro" id="IPR051169">
    <property type="entry name" value="NADH-Q_oxidoreductase"/>
</dbReference>
<organism evidence="8">
    <name type="scientific">marine metagenome</name>
    <dbReference type="NCBI Taxonomy" id="408172"/>
    <lineage>
        <taxon>unclassified sequences</taxon>
        <taxon>metagenomes</taxon>
        <taxon>ecological metagenomes</taxon>
    </lineage>
</organism>
<feature type="domain" description="FAD/NAD(P)-binding" evidence="7">
    <location>
        <begin position="39"/>
        <end position="345"/>
    </location>
</feature>
<dbReference type="EMBL" id="UINC01000787">
    <property type="protein sequence ID" value="SUZ61190.1"/>
    <property type="molecule type" value="Genomic_DNA"/>
</dbReference>
<dbReference type="SUPFAM" id="SSF51905">
    <property type="entry name" value="FAD/NAD(P)-binding domain"/>
    <property type="match status" value="1"/>
</dbReference>
<evidence type="ECO:0000256" key="5">
    <source>
        <dbReference type="ARBA" id="ARBA00023002"/>
    </source>
</evidence>
<dbReference type="GO" id="GO:0019646">
    <property type="term" value="P:aerobic electron transport chain"/>
    <property type="evidence" value="ECO:0007669"/>
    <property type="project" value="TreeGrafter"/>
</dbReference>
<evidence type="ECO:0000313" key="8">
    <source>
        <dbReference type="EMBL" id="SUZ61190.1"/>
    </source>
</evidence>
<protein>
    <recommendedName>
        <fullName evidence="7">FAD/NAD(P)-binding domain-containing protein</fullName>
    </recommendedName>
</protein>
<evidence type="ECO:0000256" key="3">
    <source>
        <dbReference type="ARBA" id="ARBA00022630"/>
    </source>
</evidence>
<comment type="cofactor">
    <cofactor evidence="1">
        <name>FAD</name>
        <dbReference type="ChEBI" id="CHEBI:57692"/>
    </cofactor>
</comment>
<evidence type="ECO:0000256" key="2">
    <source>
        <dbReference type="ARBA" id="ARBA00005272"/>
    </source>
</evidence>
<dbReference type="InterPro" id="IPR036188">
    <property type="entry name" value="FAD/NAD-bd_sf"/>
</dbReference>
<comment type="similarity">
    <text evidence="2">Belongs to the NADH dehydrogenase family.</text>
</comment>
<accession>A0A381P2U2</accession>
<dbReference type="PRINTS" id="PR00411">
    <property type="entry name" value="PNDRDTASEI"/>
</dbReference>
<reference evidence="8" key="1">
    <citation type="submission" date="2018-05" db="EMBL/GenBank/DDBJ databases">
        <authorList>
            <person name="Lanie J.A."/>
            <person name="Ng W.-L."/>
            <person name="Kazmierczak K.M."/>
            <person name="Andrzejewski T.M."/>
            <person name="Davidsen T.M."/>
            <person name="Wayne K.J."/>
            <person name="Tettelin H."/>
            <person name="Glass J.I."/>
            <person name="Rusch D."/>
            <person name="Podicherti R."/>
            <person name="Tsui H.-C.T."/>
            <person name="Winkler M.E."/>
        </authorList>
    </citation>
    <scope>NUCLEOTIDE SEQUENCE</scope>
</reference>
<keyword evidence="4" id="KW-0274">FAD</keyword>
<dbReference type="PANTHER" id="PTHR42913">
    <property type="entry name" value="APOPTOSIS-INDUCING FACTOR 1"/>
    <property type="match status" value="1"/>
</dbReference>
<dbReference type="PANTHER" id="PTHR42913:SF3">
    <property type="entry name" value="64 KDA MITOCHONDRIAL NADH DEHYDROGENASE (EUROFUNG)"/>
    <property type="match status" value="1"/>
</dbReference>
<dbReference type="PRINTS" id="PR00368">
    <property type="entry name" value="FADPNR"/>
</dbReference>
<sequence>MVCISTCIGNHQSWVLGRWEKCKILNHILYQFWEARLRDIVVIGAGFAGLWSSISAAGSLDNICEDDVRITVVNRDEWHGVRVRYYESDLTDTRMRLNEILDPIGVGLVVGEVENIDHIGHLISVRTVGGVSTLPYDRLILAAGSQLRHSDIQGFDRCAFNVDTYEEAVRLETHLHDLTKRDPSAGRDHVLIIGAGLTGIEAACEMPERLKKNGLYKGQVTLIDSLPYIGSHMGDDARVVIEEALSELNIRTRTGVVVKSFDENGVVLVDGERIEADTIIWAGGVQASGLAKEFSVNTDALGRLSVDEYLRVPGVTDIFAAGDIAAAPVDDGHVSVMSCQHSRPMGKFAGHNAVADLLGQDMIPLKVSAYGTCLDLGPWGAVRTEGWEPKVVKKGLDAKAIKMHINRERIYPPRSQERSEILESGRPELHSPPPK</sequence>
<evidence type="ECO:0000256" key="6">
    <source>
        <dbReference type="SAM" id="MobiDB-lite"/>
    </source>
</evidence>
<feature type="region of interest" description="Disordered" evidence="6">
    <location>
        <begin position="410"/>
        <end position="435"/>
    </location>
</feature>
<feature type="compositionally biased region" description="Basic and acidic residues" evidence="6">
    <location>
        <begin position="410"/>
        <end position="429"/>
    </location>
</feature>
<dbReference type="Gene3D" id="3.50.50.100">
    <property type="match status" value="1"/>
</dbReference>
<keyword evidence="5" id="KW-0560">Oxidoreductase</keyword>
<name>A0A381P2U2_9ZZZZ</name>
<dbReference type="AlphaFoldDB" id="A0A381P2U2"/>
<dbReference type="Pfam" id="PF07992">
    <property type="entry name" value="Pyr_redox_2"/>
    <property type="match status" value="1"/>
</dbReference>
<dbReference type="GO" id="GO:0003955">
    <property type="term" value="F:NAD(P)H dehydrogenase (quinone) activity"/>
    <property type="evidence" value="ECO:0007669"/>
    <property type="project" value="TreeGrafter"/>
</dbReference>
<gene>
    <name evidence="8" type="ORF">METZ01_LOCUS14044</name>
</gene>